<dbReference type="OrthoDB" id="7794186at2"/>
<reference evidence="3" key="1">
    <citation type="submission" date="2012-02" db="EMBL/GenBank/DDBJ databases">
        <title>The complete genome of Solitalea canadensis DSM 3403.</title>
        <authorList>
            <consortium name="US DOE Joint Genome Institute (JGI-PGF)"/>
            <person name="Lucas S."/>
            <person name="Copeland A."/>
            <person name="Lapidus A."/>
            <person name="Glavina del Rio T."/>
            <person name="Dalin E."/>
            <person name="Tice H."/>
            <person name="Bruce D."/>
            <person name="Goodwin L."/>
            <person name="Pitluck S."/>
            <person name="Peters L."/>
            <person name="Ovchinnikova G."/>
            <person name="Lu M."/>
            <person name="Kyrpides N."/>
            <person name="Mavromatis K."/>
            <person name="Ivanova N."/>
            <person name="Brettin T."/>
            <person name="Detter J.C."/>
            <person name="Han C."/>
            <person name="Larimer F."/>
            <person name="Land M."/>
            <person name="Hauser L."/>
            <person name="Markowitz V."/>
            <person name="Cheng J.-F."/>
            <person name="Hugenholtz P."/>
            <person name="Woyke T."/>
            <person name="Wu D."/>
            <person name="Spring S."/>
            <person name="Schroeder M."/>
            <person name="Kopitz M."/>
            <person name="Brambilla E."/>
            <person name="Klenk H.-P."/>
            <person name="Eisen J.A."/>
        </authorList>
    </citation>
    <scope>NUCLEOTIDE SEQUENCE</scope>
    <source>
        <strain evidence="3">DSM 3403</strain>
    </source>
</reference>
<dbReference type="EMBL" id="CP003349">
    <property type="protein sequence ID" value="AFD05862.1"/>
    <property type="molecule type" value="Genomic_DNA"/>
</dbReference>
<evidence type="ECO:0000256" key="1">
    <source>
        <dbReference type="SAM" id="SignalP"/>
    </source>
</evidence>
<dbReference type="Pfam" id="PF18911">
    <property type="entry name" value="PKD_4"/>
    <property type="match status" value="4"/>
</dbReference>
<dbReference type="eggNOG" id="COG3291">
    <property type="taxonomic scope" value="Bacteria"/>
</dbReference>
<dbReference type="NCBIfam" id="TIGR04131">
    <property type="entry name" value="Bac_Flav_CTERM"/>
    <property type="match status" value="1"/>
</dbReference>
<dbReference type="InterPro" id="IPR026341">
    <property type="entry name" value="T9SS_type_B"/>
</dbReference>
<feature type="signal peptide" evidence="1">
    <location>
        <begin position="1"/>
        <end position="22"/>
    </location>
</feature>
<keyword evidence="1" id="KW-0732">Signal</keyword>
<dbReference type="InterPro" id="IPR022409">
    <property type="entry name" value="PKD/Chitinase_dom"/>
</dbReference>
<dbReference type="CDD" id="cd00146">
    <property type="entry name" value="PKD"/>
    <property type="match status" value="4"/>
</dbReference>
<accession>H8KPG4</accession>
<feature type="domain" description="PKD" evidence="2">
    <location>
        <begin position="758"/>
        <end position="828"/>
    </location>
</feature>
<protein>
    <submittedName>
        <fullName evidence="3">PDK repeat-containing protein</fullName>
    </submittedName>
</protein>
<dbReference type="SMART" id="SM00089">
    <property type="entry name" value="PKD"/>
    <property type="match status" value="7"/>
</dbReference>
<evidence type="ECO:0000313" key="4">
    <source>
        <dbReference type="Proteomes" id="UP000007590"/>
    </source>
</evidence>
<dbReference type="PANTHER" id="PTHR35580">
    <property type="entry name" value="CELL SURFACE GLYCOPROTEIN (S-LAYER PROTEIN)-LIKE PROTEIN"/>
    <property type="match status" value="1"/>
</dbReference>
<dbReference type="SUPFAM" id="SSF48726">
    <property type="entry name" value="Immunoglobulin"/>
    <property type="match status" value="1"/>
</dbReference>
<dbReference type="SUPFAM" id="SSF49299">
    <property type="entry name" value="PKD domain"/>
    <property type="match status" value="4"/>
</dbReference>
<evidence type="ECO:0000259" key="2">
    <source>
        <dbReference type="PROSITE" id="PS50093"/>
    </source>
</evidence>
<dbReference type="SUPFAM" id="SSF101898">
    <property type="entry name" value="NHL repeat"/>
    <property type="match status" value="1"/>
</dbReference>
<feature type="domain" description="PKD" evidence="2">
    <location>
        <begin position="1112"/>
        <end position="1184"/>
    </location>
</feature>
<dbReference type="STRING" id="929556.Solca_0738"/>
<gene>
    <name evidence="3" type="ordered locus">Solca_0738</name>
</gene>
<evidence type="ECO:0000313" key="3">
    <source>
        <dbReference type="EMBL" id="AFD05862.1"/>
    </source>
</evidence>
<dbReference type="Gene3D" id="2.60.40.10">
    <property type="entry name" value="Immunoglobulins"/>
    <property type="match status" value="7"/>
</dbReference>
<dbReference type="InterPro" id="IPR010620">
    <property type="entry name" value="SBBP_repeat"/>
</dbReference>
<sequence length="1715" mass="181127">MMRSLPYLLLLLSFFISFSALSQAPNILWGEGEGGAGLDKGNAVIADKDGNSYVCGAFSGTVVIGTTTLISKGATDIYIVKYGPNGNVIWAKSYGSAADDEAKSIAADSQGNIFIAGLIGGAVNFDEKTVPYNQGTDLFIASFNPGGQNLTAFAAGGSGVDMANSIVVDNSNNIYLTGTFSNSVNFNFDNSGTPVQAIGKLDAFAAKYSSSGKLIWVKNISENSANAIGNSITVDSDGSVYIAGSVDLDASQVPMTYFTKPPANNGKDVFAAKYDSGGNFQWAFNFGSTAVDDATGVYAGSDNSIYLAGFFSSTVDFDPSAATNTLTATGINDGFISKFDKNGNYNWARDIGGDSQSQTFLNSLTLDENNNLYITGGFRGTVDFDPSASTANGTSIGLGLDIFTARYDANGNYTWHTLLNGDGFNDEGKGLFVKAGKIHLAATFGSLNGTTSSTLYLDVAHCKSVKSNNRLDGFVAVYTSEQTAATDILSFTLPQQIEPAVINSTDHTITIKVQPGTDVTKLTPSIIVPNCSTINPTSGATRDFTNPAVYRVTDPRIANTFADWTITVISGPVCGTVAIKVDNITSITPNDINSCEGENLTLSSILTGSGISTPLYTWQFSADNTTWTTIGANATTLALNNVQLANSGYYKLTVSGTLPDNTSCSIVSQVIKITISIKPVIAADNNKTILCPGEATTLRISNGAKGKRYRWFIDGGSIEIPNSPDFITINEPGSYLVRIENDGCSLQSEPIVVIAAPLPTALFTYAIDCTTPATVSFTNTSSITDGSILSYSWDFGDGTPAVSDVNPVHTYTSAGSKKVILTVTSSNGCAQQVYSLDIVIAGANNLQAQIIATQGPFCVGNEITFNDASTKDFGVVAYRQWKVNNAIQTETGPTFKFTPLTSGDYTISMSVGYNATCGAISTATAPLIAVKPNAISAFSTSINCITPATVAFTNTSSIDDGSTLTYTWDFGDGTPALITTNKVIPSHTYTSEGNKTITLSVAAANSSGCSPSVVTHDVTIVGADNLQAVISIENPSSTYCAGNEVVFRDASTHDFGTINYRQWTVNGVIQTETGDQLKLTPNQNGSYNVDLEVGYTSACPVTASTTIQVNPSPVALFTTTIDCSTPATVAFDNQSSISDNSSLTYTWNFGDGTVLTTADKVIPAHTYTSAGVKTVTLSVAGASGCVPSAVSQDVTIVGANNLQAAISIENPTSAYCVSREIVFRDVSTRDFGAINYRQWIINGVVQTETGDQLHLNPNQSGSYQVDLAVGYTSACPVTTSTTIQVNPNPVALFSTTVNCSTPSTVAFDNQSSISDNSPLTYAWDFGDGATLITTDKNTPAHTYSSLGEKIISLIVTADNSNCNSIKYEQKVTISGSNNLTPQITPISSGPYCVDASLSFKDDSKVDFGTLNYRKWEINGVEQTEKGDVLTFTPIVSQDYVVRLTVGFSEDCPATPVEYSFSVNAKPTVSLASFSTVCENDPDVTLTGGSPANGDGGTGYYTIDGGTQQVTVFSPQKAGVGVHTIKYTFINGTTGCENSAEQTITVGEIPAINCKDYSAILGIDLPLKVELSSQGTDNYTYSWSPTTGLSDPTIANPVLTPSTNVQYTVTVANGSCTSSCVINITVLPNVQIPNVFTPNGDGMNDNWVIAGIEDYPGMEVYIYDRYGSKLYYTKGYSKPWDGLYNGKNLPAGTYYYVFKPNQHQLSSFSGAVTIMY</sequence>
<feature type="chain" id="PRO_5003612999" evidence="1">
    <location>
        <begin position="23"/>
        <end position="1715"/>
    </location>
</feature>
<organism evidence="3 4">
    <name type="scientific">Solitalea canadensis (strain ATCC 29591 / DSM 3403 / JCM 21819 / LMG 8368 / NBRC 15130 / NCIMB 12057 / USAM 9D)</name>
    <name type="common">Flexibacter canadensis</name>
    <dbReference type="NCBI Taxonomy" id="929556"/>
    <lineage>
        <taxon>Bacteria</taxon>
        <taxon>Pseudomonadati</taxon>
        <taxon>Bacteroidota</taxon>
        <taxon>Sphingobacteriia</taxon>
        <taxon>Sphingobacteriales</taxon>
        <taxon>Sphingobacteriaceae</taxon>
        <taxon>Solitalea</taxon>
    </lineage>
</organism>
<dbReference type="InterPro" id="IPR035986">
    <property type="entry name" value="PKD_dom_sf"/>
</dbReference>
<feature type="domain" description="PKD" evidence="2">
    <location>
        <begin position="1288"/>
        <end position="1378"/>
    </location>
</feature>
<feature type="domain" description="PKD" evidence="2">
    <location>
        <begin position="949"/>
        <end position="1002"/>
    </location>
</feature>
<dbReference type="KEGG" id="scn:Solca_0738"/>
<name>H8KPG4_SOLCM</name>
<dbReference type="PANTHER" id="PTHR35580:SF1">
    <property type="entry name" value="PHYTASE-LIKE DOMAIN-CONTAINING PROTEIN"/>
    <property type="match status" value="1"/>
</dbReference>
<dbReference type="Proteomes" id="UP000007590">
    <property type="component" value="Chromosome"/>
</dbReference>
<dbReference type="PROSITE" id="PS50093">
    <property type="entry name" value="PKD"/>
    <property type="match status" value="4"/>
</dbReference>
<dbReference type="Pfam" id="PF13585">
    <property type="entry name" value="CHU_C"/>
    <property type="match status" value="1"/>
</dbReference>
<keyword evidence="4" id="KW-1185">Reference proteome</keyword>
<dbReference type="InterPro" id="IPR000601">
    <property type="entry name" value="PKD_dom"/>
</dbReference>
<dbReference type="InterPro" id="IPR036179">
    <property type="entry name" value="Ig-like_dom_sf"/>
</dbReference>
<dbReference type="InterPro" id="IPR013783">
    <property type="entry name" value="Ig-like_fold"/>
</dbReference>
<dbReference type="Pfam" id="PF06739">
    <property type="entry name" value="SBBP"/>
    <property type="match status" value="1"/>
</dbReference>
<dbReference type="InterPro" id="IPR052918">
    <property type="entry name" value="Motility_Chemotaxis_Reg"/>
</dbReference>
<dbReference type="Gene3D" id="2.60.40.2340">
    <property type="match status" value="1"/>
</dbReference>
<dbReference type="RefSeq" id="WP_014679090.1">
    <property type="nucleotide sequence ID" value="NC_017770.1"/>
</dbReference>
<dbReference type="HOGENOM" id="CLU_240441_0_0_10"/>
<proteinExistence type="predicted"/>